<dbReference type="SUPFAM" id="SSF116734">
    <property type="entry name" value="DNA methylase specificity domain"/>
    <property type="match status" value="1"/>
</dbReference>
<dbReference type="GO" id="GO:0003677">
    <property type="term" value="F:DNA binding"/>
    <property type="evidence" value="ECO:0007669"/>
    <property type="project" value="UniProtKB-KW"/>
</dbReference>
<dbReference type="RefSeq" id="WP_069177042.1">
    <property type="nucleotide sequence ID" value="NZ_CP017037.1"/>
</dbReference>
<gene>
    <name evidence="6" type="ORF">BCB69_03790</name>
</gene>
<dbReference type="Pfam" id="PF01420">
    <property type="entry name" value="Methylase_S"/>
    <property type="match status" value="1"/>
</dbReference>
<evidence type="ECO:0000256" key="3">
    <source>
        <dbReference type="ARBA" id="ARBA00023125"/>
    </source>
</evidence>
<feature type="domain" description="Type I restriction modification DNA specificity" evidence="5">
    <location>
        <begin position="31"/>
        <end position="170"/>
    </location>
</feature>
<evidence type="ECO:0000256" key="1">
    <source>
        <dbReference type="ARBA" id="ARBA00010923"/>
    </source>
</evidence>
<reference evidence="7" key="1">
    <citation type="submission" date="2016-08" db="EMBL/GenBank/DDBJ databases">
        <authorList>
            <person name="Holder M.E."/>
            <person name="Ajami N.J."/>
            <person name="Petrosino J.F."/>
        </authorList>
    </citation>
    <scope>NUCLEOTIDE SEQUENCE [LARGE SCALE GENOMIC DNA]</scope>
    <source>
        <strain evidence="7">F0677</strain>
    </source>
</reference>
<organism evidence="6 7">
    <name type="scientific">Dialister pneumosintes</name>
    <dbReference type="NCBI Taxonomy" id="39950"/>
    <lineage>
        <taxon>Bacteria</taxon>
        <taxon>Bacillati</taxon>
        <taxon>Bacillota</taxon>
        <taxon>Negativicutes</taxon>
        <taxon>Veillonellales</taxon>
        <taxon>Veillonellaceae</taxon>
        <taxon>Dialister</taxon>
    </lineage>
</organism>
<evidence type="ECO:0000313" key="7">
    <source>
        <dbReference type="Proteomes" id="UP000094757"/>
    </source>
</evidence>
<dbReference type="EMBL" id="CP017037">
    <property type="protein sequence ID" value="AOH39161.1"/>
    <property type="molecule type" value="Genomic_DNA"/>
</dbReference>
<comment type="similarity">
    <text evidence="1">Belongs to the type-I restriction system S methylase family.</text>
</comment>
<dbReference type="GO" id="GO:0004519">
    <property type="term" value="F:endonuclease activity"/>
    <property type="evidence" value="ECO:0007669"/>
    <property type="project" value="UniProtKB-KW"/>
</dbReference>
<dbReference type="AlphaFoldDB" id="A0A1B3WDX8"/>
<dbReference type="STRING" id="39950.BCB69_03790"/>
<comment type="subunit">
    <text evidence="4">The methyltransferase is composed of M and S polypeptides.</text>
</comment>
<dbReference type="InterPro" id="IPR000055">
    <property type="entry name" value="Restrct_endonuc_typeI_TRD"/>
</dbReference>
<evidence type="ECO:0000313" key="6">
    <source>
        <dbReference type="EMBL" id="AOH39161.1"/>
    </source>
</evidence>
<sequence>MWDKKFNGVEKFKQNKTIKYHYYLSNELKELSSEKGTIKVLTTNKTELYAIEERVKNNISEGEIVCIPWGGNPIIQYYNGKFITGDNRIATSLDTETLNNKFLYHSLLNKIDLIASFYRGSGIKHPHMYKILELEIPIPSIKVQNYVVKILDQFETLVKDIKQGLPKEIELRQKQYEYYRDRLLSFKT</sequence>
<keyword evidence="6" id="KW-0378">Hydrolase</keyword>
<keyword evidence="6" id="KW-0255">Endonuclease</keyword>
<evidence type="ECO:0000256" key="4">
    <source>
        <dbReference type="ARBA" id="ARBA00038652"/>
    </source>
</evidence>
<dbReference type="KEGG" id="dpn:BCB69_03790"/>
<evidence type="ECO:0000256" key="2">
    <source>
        <dbReference type="ARBA" id="ARBA00022747"/>
    </source>
</evidence>
<keyword evidence="3" id="KW-0238">DNA-binding</keyword>
<dbReference type="InterPro" id="IPR044946">
    <property type="entry name" value="Restrct_endonuc_typeI_TRD_sf"/>
</dbReference>
<dbReference type="GO" id="GO:0009307">
    <property type="term" value="P:DNA restriction-modification system"/>
    <property type="evidence" value="ECO:0007669"/>
    <property type="project" value="UniProtKB-KW"/>
</dbReference>
<dbReference type="REBASE" id="154993">
    <property type="entry name" value="S1.Dpn677IIP"/>
</dbReference>
<proteinExistence type="inferred from homology"/>
<dbReference type="Gene3D" id="3.90.220.20">
    <property type="entry name" value="DNA methylase specificity domains"/>
    <property type="match status" value="1"/>
</dbReference>
<protein>
    <submittedName>
        <fullName evidence="6">Type I restriction endonuclease subunit S</fullName>
    </submittedName>
</protein>
<dbReference type="PANTHER" id="PTHR43140">
    <property type="entry name" value="TYPE-1 RESTRICTION ENZYME ECOKI SPECIFICITY PROTEIN"/>
    <property type="match status" value="1"/>
</dbReference>
<dbReference type="Proteomes" id="UP000094757">
    <property type="component" value="Chromosome"/>
</dbReference>
<name>A0A1B3WDX8_9FIRM</name>
<keyword evidence="6" id="KW-0540">Nuclease</keyword>
<dbReference type="InterPro" id="IPR051212">
    <property type="entry name" value="Type-I_RE_S_subunit"/>
</dbReference>
<accession>A0A1B3WDX8</accession>
<keyword evidence="2" id="KW-0680">Restriction system</keyword>
<evidence type="ECO:0000259" key="5">
    <source>
        <dbReference type="Pfam" id="PF01420"/>
    </source>
</evidence>
<dbReference type="PANTHER" id="PTHR43140:SF1">
    <property type="entry name" value="TYPE I RESTRICTION ENZYME ECOKI SPECIFICITY SUBUNIT"/>
    <property type="match status" value="1"/>
</dbReference>